<keyword evidence="5" id="KW-1185">Reference proteome</keyword>
<keyword evidence="1" id="KW-0863">Zinc-finger</keyword>
<evidence type="ECO:0000259" key="3">
    <source>
        <dbReference type="PROSITE" id="PS50158"/>
    </source>
</evidence>
<name>A0AAW2DN17_9ROSI</name>
<sequence>MVFADCTGISMELEFQQANLSSSEEEAELERSVKKFKDNLKEKPFIPPRSQVSYTDSLLGDIPGAYAQAFRFDRVKEAEVESDTELDDLVEGSKSRIRAPWTKALIKKVYGKTVGYSYLTFKINTLWKPGAKVDCVDLGKDFFLVKFSDDTDYDKVLRGGPWFLELPIEFYDSSVLREIGLAIGPLLRIDSYTASGSRASYAHLCLQIDLTKPLINTVKVGLLRLKVMYEGISSMCFYCGRIGHRQENCCHRIRPFKKADNEEPPQRQELQQAKQTEPLTLENGS</sequence>
<dbReference type="EMBL" id="JAZDWU010000002">
    <property type="protein sequence ID" value="KAL0010056.1"/>
    <property type="molecule type" value="Genomic_DNA"/>
</dbReference>
<dbReference type="GO" id="GO:0003676">
    <property type="term" value="F:nucleic acid binding"/>
    <property type="evidence" value="ECO:0007669"/>
    <property type="project" value="InterPro"/>
</dbReference>
<dbReference type="PANTHER" id="PTHR31286:SF99">
    <property type="entry name" value="DUF4283 DOMAIN-CONTAINING PROTEIN"/>
    <property type="match status" value="1"/>
</dbReference>
<evidence type="ECO:0000256" key="1">
    <source>
        <dbReference type="PROSITE-ProRule" id="PRU00047"/>
    </source>
</evidence>
<dbReference type="InterPro" id="IPR040256">
    <property type="entry name" value="At4g02000-like"/>
</dbReference>
<accession>A0AAW2DN17</accession>
<feature type="domain" description="CCHC-type" evidence="3">
    <location>
        <begin position="236"/>
        <end position="249"/>
    </location>
</feature>
<reference evidence="4 5" key="1">
    <citation type="submission" date="2024-01" db="EMBL/GenBank/DDBJ databases">
        <title>A telomere-to-telomere, gap-free genome of sweet tea (Lithocarpus litseifolius).</title>
        <authorList>
            <person name="Zhou J."/>
        </authorList>
    </citation>
    <scope>NUCLEOTIDE SEQUENCE [LARGE SCALE GENOMIC DNA]</scope>
    <source>
        <strain evidence="4">Zhou-2022a</strain>
        <tissue evidence="4">Leaf</tissue>
    </source>
</reference>
<evidence type="ECO:0000313" key="5">
    <source>
        <dbReference type="Proteomes" id="UP001459277"/>
    </source>
</evidence>
<feature type="region of interest" description="Disordered" evidence="2">
    <location>
        <begin position="258"/>
        <end position="285"/>
    </location>
</feature>
<dbReference type="PROSITE" id="PS50158">
    <property type="entry name" value="ZF_CCHC"/>
    <property type="match status" value="1"/>
</dbReference>
<keyword evidence="1" id="KW-0479">Metal-binding</keyword>
<feature type="compositionally biased region" description="Polar residues" evidence="2">
    <location>
        <begin position="268"/>
        <end position="285"/>
    </location>
</feature>
<evidence type="ECO:0000256" key="2">
    <source>
        <dbReference type="SAM" id="MobiDB-lite"/>
    </source>
</evidence>
<keyword evidence="1" id="KW-0862">Zinc</keyword>
<dbReference type="InterPro" id="IPR001878">
    <property type="entry name" value="Znf_CCHC"/>
</dbReference>
<dbReference type="InterPro" id="IPR025558">
    <property type="entry name" value="DUF4283"/>
</dbReference>
<organism evidence="4 5">
    <name type="scientific">Lithocarpus litseifolius</name>
    <dbReference type="NCBI Taxonomy" id="425828"/>
    <lineage>
        <taxon>Eukaryota</taxon>
        <taxon>Viridiplantae</taxon>
        <taxon>Streptophyta</taxon>
        <taxon>Embryophyta</taxon>
        <taxon>Tracheophyta</taxon>
        <taxon>Spermatophyta</taxon>
        <taxon>Magnoliopsida</taxon>
        <taxon>eudicotyledons</taxon>
        <taxon>Gunneridae</taxon>
        <taxon>Pentapetalae</taxon>
        <taxon>rosids</taxon>
        <taxon>fabids</taxon>
        <taxon>Fagales</taxon>
        <taxon>Fagaceae</taxon>
        <taxon>Lithocarpus</taxon>
    </lineage>
</organism>
<dbReference type="AlphaFoldDB" id="A0AAW2DN17"/>
<comment type="caution">
    <text evidence="4">The sequence shown here is derived from an EMBL/GenBank/DDBJ whole genome shotgun (WGS) entry which is preliminary data.</text>
</comment>
<dbReference type="GO" id="GO:0008270">
    <property type="term" value="F:zinc ion binding"/>
    <property type="evidence" value="ECO:0007669"/>
    <property type="project" value="UniProtKB-KW"/>
</dbReference>
<dbReference type="Pfam" id="PF14111">
    <property type="entry name" value="DUF4283"/>
    <property type="match status" value="1"/>
</dbReference>
<gene>
    <name evidence="4" type="ORF">SO802_005164</name>
</gene>
<protein>
    <recommendedName>
        <fullName evidence="3">CCHC-type domain-containing protein</fullName>
    </recommendedName>
</protein>
<dbReference type="PANTHER" id="PTHR31286">
    <property type="entry name" value="GLYCINE-RICH CELL WALL STRUCTURAL PROTEIN 1.8-LIKE"/>
    <property type="match status" value="1"/>
</dbReference>
<evidence type="ECO:0000313" key="4">
    <source>
        <dbReference type="EMBL" id="KAL0010056.1"/>
    </source>
</evidence>
<dbReference type="Proteomes" id="UP001459277">
    <property type="component" value="Unassembled WGS sequence"/>
</dbReference>
<proteinExistence type="predicted"/>